<keyword evidence="2" id="KW-0805">Transcription regulation</keyword>
<evidence type="ECO:0000256" key="3">
    <source>
        <dbReference type="ARBA" id="ARBA00023125"/>
    </source>
</evidence>
<dbReference type="AlphaFoldDB" id="A0AAD4KN49"/>
<keyword evidence="4" id="KW-0804">Transcription</keyword>
<evidence type="ECO:0000256" key="2">
    <source>
        <dbReference type="ARBA" id="ARBA00023015"/>
    </source>
</evidence>
<evidence type="ECO:0000259" key="7">
    <source>
        <dbReference type="SMART" id="SM00906"/>
    </source>
</evidence>
<dbReference type="RefSeq" id="XP_046069770.1">
    <property type="nucleotide sequence ID" value="XM_046216780.1"/>
</dbReference>
<keyword evidence="3" id="KW-0238">DNA-binding</keyword>
<proteinExistence type="predicted"/>
<dbReference type="CDD" id="cd12148">
    <property type="entry name" value="fungal_TF_MHR"/>
    <property type="match status" value="1"/>
</dbReference>
<evidence type="ECO:0000256" key="6">
    <source>
        <dbReference type="SAM" id="MobiDB-lite"/>
    </source>
</evidence>
<dbReference type="InterPro" id="IPR007219">
    <property type="entry name" value="XnlR_reg_dom"/>
</dbReference>
<dbReference type="GO" id="GO:0006351">
    <property type="term" value="P:DNA-templated transcription"/>
    <property type="evidence" value="ECO:0007669"/>
    <property type="project" value="InterPro"/>
</dbReference>
<dbReference type="GeneID" id="70247067"/>
<dbReference type="GO" id="GO:0003677">
    <property type="term" value="F:DNA binding"/>
    <property type="evidence" value="ECO:0007669"/>
    <property type="project" value="UniProtKB-KW"/>
</dbReference>
<gene>
    <name evidence="8" type="ORF">BGW36DRAFT_384370</name>
</gene>
<accession>A0AAD4KN49</accession>
<dbReference type="InterPro" id="IPR052073">
    <property type="entry name" value="Amide_Lactam_Regulators"/>
</dbReference>
<feature type="region of interest" description="Disordered" evidence="6">
    <location>
        <begin position="1"/>
        <end position="35"/>
    </location>
</feature>
<evidence type="ECO:0000256" key="5">
    <source>
        <dbReference type="ARBA" id="ARBA00023242"/>
    </source>
</evidence>
<dbReference type="SMART" id="SM00906">
    <property type="entry name" value="Fungal_trans"/>
    <property type="match status" value="1"/>
</dbReference>
<protein>
    <submittedName>
        <fullName evidence="8">Fungal-specific transcription factor domain-containing protein</fullName>
    </submittedName>
</protein>
<organism evidence="8 9">
    <name type="scientific">Talaromyces proteolyticus</name>
    <dbReference type="NCBI Taxonomy" id="1131652"/>
    <lineage>
        <taxon>Eukaryota</taxon>
        <taxon>Fungi</taxon>
        <taxon>Dikarya</taxon>
        <taxon>Ascomycota</taxon>
        <taxon>Pezizomycotina</taxon>
        <taxon>Eurotiomycetes</taxon>
        <taxon>Eurotiomycetidae</taxon>
        <taxon>Eurotiales</taxon>
        <taxon>Trichocomaceae</taxon>
        <taxon>Talaromyces</taxon>
        <taxon>Talaromyces sect. Bacilispori</taxon>
    </lineage>
</organism>
<dbReference type="Proteomes" id="UP001201262">
    <property type="component" value="Unassembled WGS sequence"/>
</dbReference>
<keyword evidence="1" id="KW-0862">Zinc</keyword>
<evidence type="ECO:0000256" key="1">
    <source>
        <dbReference type="ARBA" id="ARBA00022833"/>
    </source>
</evidence>
<evidence type="ECO:0000313" key="8">
    <source>
        <dbReference type="EMBL" id="KAH8694100.1"/>
    </source>
</evidence>
<keyword evidence="9" id="KW-1185">Reference proteome</keyword>
<comment type="caution">
    <text evidence="8">The sequence shown here is derived from an EMBL/GenBank/DDBJ whole genome shotgun (WGS) entry which is preliminary data.</text>
</comment>
<dbReference type="GO" id="GO:0008270">
    <property type="term" value="F:zinc ion binding"/>
    <property type="evidence" value="ECO:0007669"/>
    <property type="project" value="InterPro"/>
</dbReference>
<feature type="domain" description="Xylanolytic transcriptional activator regulatory" evidence="7">
    <location>
        <begin position="256"/>
        <end position="328"/>
    </location>
</feature>
<name>A0AAD4KN49_9EURO</name>
<keyword evidence="5" id="KW-0539">Nucleus</keyword>
<feature type="compositionally biased region" description="Polar residues" evidence="6">
    <location>
        <begin position="1"/>
        <end position="12"/>
    </location>
</feature>
<dbReference type="PANTHER" id="PTHR47171">
    <property type="entry name" value="FARA-RELATED"/>
    <property type="match status" value="1"/>
</dbReference>
<evidence type="ECO:0000256" key="4">
    <source>
        <dbReference type="ARBA" id="ARBA00023163"/>
    </source>
</evidence>
<reference evidence="8" key="1">
    <citation type="submission" date="2021-12" db="EMBL/GenBank/DDBJ databases">
        <title>Convergent genome expansion in fungi linked to evolution of root-endophyte symbiosis.</title>
        <authorList>
            <consortium name="DOE Joint Genome Institute"/>
            <person name="Ke Y.-H."/>
            <person name="Bonito G."/>
            <person name="Liao H.-L."/>
            <person name="Looney B."/>
            <person name="Rojas-Flechas A."/>
            <person name="Nash J."/>
            <person name="Hameed K."/>
            <person name="Schadt C."/>
            <person name="Martin F."/>
            <person name="Crous P.W."/>
            <person name="Miettinen O."/>
            <person name="Magnuson J.K."/>
            <person name="Labbe J."/>
            <person name="Jacobson D."/>
            <person name="Doktycz M.J."/>
            <person name="Veneault-Fourrey C."/>
            <person name="Kuo A."/>
            <person name="Mondo S."/>
            <person name="Calhoun S."/>
            <person name="Riley R."/>
            <person name="Ohm R."/>
            <person name="LaButti K."/>
            <person name="Andreopoulos B."/>
            <person name="Pangilinan J."/>
            <person name="Nolan M."/>
            <person name="Tritt A."/>
            <person name="Clum A."/>
            <person name="Lipzen A."/>
            <person name="Daum C."/>
            <person name="Barry K."/>
            <person name="Grigoriev I.V."/>
            <person name="Vilgalys R."/>
        </authorList>
    </citation>
    <scope>NUCLEOTIDE SEQUENCE</scope>
    <source>
        <strain evidence="8">PMI_201</strain>
    </source>
</reference>
<sequence>MSQEKLSPSSSGVAHLDSLHPTQSESHESQRKRSYCTNHLDDSSHATVKCKSKRCVNRIPFSSSNTSQISPRFCLQPVHQIGQIAYRGESTNLSLIMSNQDGNYDVVHVPLEMMNGPPNNYRLDDLERDRLHRQGAFLLPPRSLREELIAAFFKCVAPMLPILNKHQFMRRYRDSSKPPSLLLLQSVFLVGLKVSTSYQLHGGGRSNAVAMAVYKRAKALYDADYESDRVAVVQSLILIGWYWDGSEDDSDVTHTGYYWTCLAIAVAQGSGMHRSLSSSLLGKPETKLRRRLFWTLFTRDVSGSLSLNRPPSINMRDCDIEPLVEDDFLEGDFDGLEGHSHFIHRNFFLKYVELCKLLGLVRDQISKPVHSQFLDNVISIKVSQWLESCPEQLIWSRSKHDFWSALLQLHYNATICLLHGSVTRPFIEEQVSPFADGTLVLYAQATSFRASGTIISIVNCLFDHDEIRFLPASAVYSLHSALAIQVQERISTNYLGVAPCWPKVGNCMGAVEELERVWPVAKSLYPLLGSILKDTIS</sequence>
<dbReference type="EMBL" id="JAJTJA010000009">
    <property type="protein sequence ID" value="KAH8694100.1"/>
    <property type="molecule type" value="Genomic_DNA"/>
</dbReference>
<dbReference type="PANTHER" id="PTHR47171:SF3">
    <property type="entry name" value="FARA-RELATED"/>
    <property type="match status" value="1"/>
</dbReference>
<dbReference type="Pfam" id="PF04082">
    <property type="entry name" value="Fungal_trans"/>
    <property type="match status" value="1"/>
</dbReference>
<evidence type="ECO:0000313" key="9">
    <source>
        <dbReference type="Proteomes" id="UP001201262"/>
    </source>
</evidence>